<dbReference type="EMBL" id="JBHTKN010000001">
    <property type="protein sequence ID" value="MFD1041165.1"/>
    <property type="molecule type" value="Genomic_DNA"/>
</dbReference>
<accession>A0ABW3LT99</accession>
<keyword evidence="1" id="KW-0479">Metal-binding</keyword>
<evidence type="ECO:0000313" key="5">
    <source>
        <dbReference type="Proteomes" id="UP001597033"/>
    </source>
</evidence>
<evidence type="ECO:0000259" key="3">
    <source>
        <dbReference type="Pfam" id="PF05567"/>
    </source>
</evidence>
<reference evidence="5" key="1">
    <citation type="journal article" date="2019" name="Int. J. Syst. Evol. Microbiol.">
        <title>The Global Catalogue of Microorganisms (GCM) 10K type strain sequencing project: providing services to taxonomists for standard genome sequencing and annotation.</title>
        <authorList>
            <consortium name="The Broad Institute Genomics Platform"/>
            <consortium name="The Broad Institute Genome Sequencing Center for Infectious Disease"/>
            <person name="Wu L."/>
            <person name="Ma J."/>
        </authorList>
    </citation>
    <scope>NUCLEOTIDE SEQUENCE [LARGE SCALE GENOMIC DNA]</scope>
    <source>
        <strain evidence="5">CCUG 55854</strain>
    </source>
</reference>
<protein>
    <submittedName>
        <fullName evidence="4">Pilus assembly protein</fullName>
    </submittedName>
</protein>
<feature type="domain" description="PilY1 beta-propeller" evidence="3">
    <location>
        <begin position="668"/>
        <end position="1028"/>
    </location>
</feature>
<organism evidence="4 5">
    <name type="scientific">Pseudoxanthomonas kaohsiungensis</name>
    <dbReference type="NCBI Taxonomy" id="283923"/>
    <lineage>
        <taxon>Bacteria</taxon>
        <taxon>Pseudomonadati</taxon>
        <taxon>Pseudomonadota</taxon>
        <taxon>Gammaproteobacteria</taxon>
        <taxon>Lysobacterales</taxon>
        <taxon>Lysobacteraceae</taxon>
        <taxon>Pseudoxanthomonas</taxon>
    </lineage>
</organism>
<dbReference type="Pfam" id="PF05567">
    <property type="entry name" value="T4P_PilY1"/>
    <property type="match status" value="1"/>
</dbReference>
<comment type="caution">
    <text evidence="4">The sequence shown here is derived from an EMBL/GenBank/DDBJ whole genome shotgun (WGS) entry which is preliminary data.</text>
</comment>
<gene>
    <name evidence="4" type="ORF">ACFQ2N_02210</name>
</gene>
<name>A0ABW3LT99_9GAMM</name>
<keyword evidence="5" id="KW-1185">Reference proteome</keyword>
<evidence type="ECO:0000256" key="1">
    <source>
        <dbReference type="ARBA" id="ARBA00022723"/>
    </source>
</evidence>
<dbReference type="Proteomes" id="UP001597033">
    <property type="component" value="Unassembled WGS sequence"/>
</dbReference>
<evidence type="ECO:0000256" key="2">
    <source>
        <dbReference type="ARBA" id="ARBA00022837"/>
    </source>
</evidence>
<dbReference type="InterPro" id="IPR008707">
    <property type="entry name" value="B-propeller_PilY1"/>
</dbReference>
<keyword evidence="2" id="KW-0106">Calcium</keyword>
<dbReference type="RefSeq" id="WP_162376805.1">
    <property type="nucleotide sequence ID" value="NZ_JBHTKN010000001.1"/>
</dbReference>
<proteinExistence type="predicted"/>
<evidence type="ECO:0000313" key="4">
    <source>
        <dbReference type="EMBL" id="MFD1041165.1"/>
    </source>
</evidence>
<sequence length="1189" mass="125282">MNITNVIPPAFIMAVDNSGSMSTDETLFRTATGPGYLNNTTRSFFNATTGVLNSSGGTSVTKHMDGGLDADYYGALRNPEYNRAFFNPHSTYLPWRTSTGTLEANSNTAAAAEDPRGSGKGAATPFTTYDFTNSLTTTETWHSGKVMPAGTYYNNDKSCNRETGSTNLGWRTLTADKTFTSDCSTQFRYYPARVYLDTDATPPPGFDTSKRVLVKGAGPLGADMYRYDYVASNFTTGGAAAVQNFANWWTYYGNRNRAMIAAMTHSVSDFTKMRIGYFQINTPPASQGDSNDANVAMRDMGVQTERDALYAAMRNLNASGNTPTRRATARLVRQFMRTDTNAPIKLQCQKNGGMLFTDGYTNDIDSSGYWNVGNVDGAFTAPYGGGVASSNTIADYAMYGYNTNLRPDLTAGMVPVPQACSGSPPNGMDCNKNLHMNFYGVTLGARGAVFDVNMPATNDPYANPPAWGATGTMNLQPENVDDIWHAALNSRGEFINASSPAEITEAMRRILASVNEGATPSGTLGVTGARVGAGSLVVEPRYESTNNGTDWYSKLDAIKVSSHPITGEVTLVNAWEASARIEAQGAAARTIRHGVTTTSEVPTVVDFNAANLTLASLCSAADPLRTVACSTASITGLAGGGMNINRAVAYLRGSRVDEGVLRTRTTILGDIVNSSPVVSVPTDDYGYRNLGGTLGSTYATFLTSKAATGRPLVLFGANDGMFHVVDGRDSGSGGQEDFAYIPATALGHMGNLLFPYVAADKNNQKFEHRYFVDGPVTVSDAFIGGSWKTVAVGTSGAGGRSVFALDITNPSAITVLWEINDRIASKPAITNNIGYVLGKPVIVPFKNTAGTVTWKAIFGNGYNSTSQRASLFVVDLATGATTTIVASETPVPAYNGLGNVSVVDLKRRNAGNTAWINGGDGYADTVYSADQNGAVWKFDLLTNAVALGGSPLFAATNAGGQRQSITGGLTVARGPGGGVMVYFGTGSFAFTGDPLDQGVQSIYGVLDKDVAVAGRGQLLQQTVGVDAGSFRETSNNMMTAGKSGWYIDLPAGERFVGYPRIESGMVFFPTYEPSVAQASDCSVAGKNWLYGLNTLSGGAAMTYVRMGSPTGPQPASATGAVALNTGGTAPVKDVAVLTTPRVGPLAAGASQADIDAALGAQCSMVVRVAGAPPMYLPRPCGRQSWRQVR</sequence>